<evidence type="ECO:0000256" key="1">
    <source>
        <dbReference type="SAM" id="SignalP"/>
    </source>
</evidence>
<protein>
    <submittedName>
        <fullName evidence="2">Uncharacterized protein</fullName>
    </submittedName>
</protein>
<evidence type="ECO:0000313" key="3">
    <source>
        <dbReference type="Proteomes" id="UP000694423"/>
    </source>
</evidence>
<reference evidence="2" key="2">
    <citation type="submission" date="2025-09" db="UniProtKB">
        <authorList>
            <consortium name="Ensembl"/>
        </authorList>
    </citation>
    <scope>IDENTIFICATION</scope>
</reference>
<dbReference type="Proteomes" id="UP000694423">
    <property type="component" value="Unplaced"/>
</dbReference>
<proteinExistence type="predicted"/>
<evidence type="ECO:0000313" key="2">
    <source>
        <dbReference type="Ensembl" id="ENSDNVP00000024405.1"/>
    </source>
</evidence>
<accession>A0A8C4KQP2</accession>
<dbReference type="Ensembl" id="ENSDNVT00000029513.1">
    <property type="protein sequence ID" value="ENSDNVP00000024405.1"/>
    <property type="gene ID" value="ENSDNVG00000016954.1"/>
</dbReference>
<keyword evidence="1" id="KW-0732">Signal</keyword>
<feature type="chain" id="PRO_5034230813" evidence="1">
    <location>
        <begin position="25"/>
        <end position="122"/>
    </location>
</feature>
<dbReference type="AlphaFoldDB" id="A0A8C4KQP2"/>
<name>A0A8C4KQP2_DRONO</name>
<organism evidence="2 3">
    <name type="scientific">Dromaius novaehollandiae</name>
    <name type="common">Emu</name>
    <dbReference type="NCBI Taxonomy" id="8790"/>
    <lineage>
        <taxon>Eukaryota</taxon>
        <taxon>Metazoa</taxon>
        <taxon>Chordata</taxon>
        <taxon>Craniata</taxon>
        <taxon>Vertebrata</taxon>
        <taxon>Euteleostomi</taxon>
        <taxon>Archelosauria</taxon>
        <taxon>Archosauria</taxon>
        <taxon>Dinosauria</taxon>
        <taxon>Saurischia</taxon>
        <taxon>Theropoda</taxon>
        <taxon>Coelurosauria</taxon>
        <taxon>Aves</taxon>
        <taxon>Palaeognathae</taxon>
        <taxon>Casuariiformes</taxon>
        <taxon>Dromaiidae</taxon>
        <taxon>Dromaius</taxon>
    </lineage>
</organism>
<sequence>LEPEPNYDLLSYFLCLIFLHLCESVRERQVDLLGSLEGFSLWVEVFLSYLTNYSQHLLQLNLQTADETVSYLHRNPRVEGFEKHSFEKKWSFDLITLICLFSYLILKSSQYYLFGLLLIHLF</sequence>
<reference evidence="2" key="1">
    <citation type="submission" date="2025-08" db="UniProtKB">
        <authorList>
            <consortium name="Ensembl"/>
        </authorList>
    </citation>
    <scope>IDENTIFICATION</scope>
</reference>
<keyword evidence="3" id="KW-1185">Reference proteome</keyword>
<feature type="signal peptide" evidence="1">
    <location>
        <begin position="1"/>
        <end position="24"/>
    </location>
</feature>